<keyword evidence="2" id="KW-0479">Metal-binding</keyword>
<evidence type="ECO:0000256" key="4">
    <source>
        <dbReference type="ARBA" id="ARBA00044911"/>
    </source>
</evidence>
<evidence type="ECO:0000256" key="2">
    <source>
        <dbReference type="ARBA" id="ARBA00022723"/>
    </source>
</evidence>
<comment type="similarity">
    <text evidence="1">Belongs to the FAH family.</text>
</comment>
<dbReference type="PANTHER" id="PTHR11820:SF7">
    <property type="entry name" value="ACYLPYRUVASE FAHD1, MITOCHONDRIAL"/>
    <property type="match status" value="1"/>
</dbReference>
<dbReference type="Pfam" id="PF01557">
    <property type="entry name" value="FAA_hydrolase"/>
    <property type="match status" value="1"/>
</dbReference>
<dbReference type="GO" id="GO:0050163">
    <property type="term" value="F:oxaloacetate tautomerase activity"/>
    <property type="evidence" value="ECO:0007669"/>
    <property type="project" value="UniProtKB-EC"/>
</dbReference>
<dbReference type="InterPro" id="IPR036663">
    <property type="entry name" value="Fumarylacetoacetase_C_sf"/>
</dbReference>
<dbReference type="AlphaFoldDB" id="A0A1B6LAD2"/>
<feature type="domain" description="Fumarylacetoacetase-like C-terminal" evidence="6">
    <location>
        <begin position="14"/>
        <end position="213"/>
    </location>
</feature>
<name>A0A1B6LAD2_9HEMI</name>
<evidence type="ECO:0000259" key="6">
    <source>
        <dbReference type="Pfam" id="PF01557"/>
    </source>
</evidence>
<dbReference type="EMBL" id="GEBQ01019324">
    <property type="protein sequence ID" value="JAT20653.1"/>
    <property type="molecule type" value="Transcribed_RNA"/>
</dbReference>
<evidence type="ECO:0000256" key="5">
    <source>
        <dbReference type="ARBA" id="ARBA00044973"/>
    </source>
</evidence>
<dbReference type="EC" id="5.3.2.2" evidence="5"/>
<evidence type="ECO:0000256" key="1">
    <source>
        <dbReference type="ARBA" id="ARBA00010211"/>
    </source>
</evidence>
<proteinExistence type="inferred from homology"/>
<accession>A0A1B6LAD2</accession>
<dbReference type="SUPFAM" id="SSF56529">
    <property type="entry name" value="FAH"/>
    <property type="match status" value="1"/>
</dbReference>
<organism evidence="7">
    <name type="scientific">Graphocephala atropunctata</name>
    <dbReference type="NCBI Taxonomy" id="36148"/>
    <lineage>
        <taxon>Eukaryota</taxon>
        <taxon>Metazoa</taxon>
        <taxon>Ecdysozoa</taxon>
        <taxon>Arthropoda</taxon>
        <taxon>Hexapoda</taxon>
        <taxon>Insecta</taxon>
        <taxon>Pterygota</taxon>
        <taxon>Neoptera</taxon>
        <taxon>Paraneoptera</taxon>
        <taxon>Hemiptera</taxon>
        <taxon>Auchenorrhyncha</taxon>
        <taxon>Membracoidea</taxon>
        <taxon>Cicadellidae</taxon>
        <taxon>Cicadellinae</taxon>
        <taxon>Cicadellini</taxon>
        <taxon>Graphocephala</taxon>
    </lineage>
</organism>
<comment type="catalytic activity">
    <reaction evidence="4">
        <text>oxaloacetate = enol-oxaloacetate</text>
        <dbReference type="Rhea" id="RHEA:16021"/>
        <dbReference type="ChEBI" id="CHEBI:16452"/>
        <dbReference type="ChEBI" id="CHEBI:17479"/>
        <dbReference type="EC" id="5.3.2.2"/>
    </reaction>
    <physiologicalReaction direction="right-to-left" evidence="4">
        <dbReference type="Rhea" id="RHEA:16023"/>
    </physiologicalReaction>
</comment>
<dbReference type="PANTHER" id="PTHR11820">
    <property type="entry name" value="ACYLPYRUVASE"/>
    <property type="match status" value="1"/>
</dbReference>
<dbReference type="GO" id="GO:0005739">
    <property type="term" value="C:mitochondrion"/>
    <property type="evidence" value="ECO:0007669"/>
    <property type="project" value="TreeGrafter"/>
</dbReference>
<dbReference type="GO" id="GO:0046872">
    <property type="term" value="F:metal ion binding"/>
    <property type="evidence" value="ECO:0007669"/>
    <property type="project" value="UniProtKB-KW"/>
</dbReference>
<dbReference type="Gene3D" id="3.90.850.10">
    <property type="entry name" value="Fumarylacetoacetase-like, C-terminal domain"/>
    <property type="match status" value="1"/>
</dbReference>
<sequence>MTSSNVEFWKLGKKIAGAGLNYRALCVERKLPLPKSPVIFLKPTSSYILEGQTIELPKEFAVNEEIELGVLIGKNCKNVKPSEVLDHVAGYCLALDLTATSFLDEARSKGLPWTIGKGFDTACPVSQFIPKQNIPNPDNVRLWCRVNGEMKQDANTSDMIFSVGELVSYISQFMTLEPYDLVLTGSSRGVCQIKPGDIVEGGLENIVNFKFPVKSV</sequence>
<evidence type="ECO:0000313" key="7">
    <source>
        <dbReference type="EMBL" id="JAT20653.1"/>
    </source>
</evidence>
<protein>
    <recommendedName>
        <fullName evidence="5">oxaloacetate tautomerase</fullName>
        <ecNumber evidence="5">5.3.2.2</ecNumber>
    </recommendedName>
    <alternativeName>
        <fullName evidence="3">Fumarylacetoacetate hydrolase domain-containing protein 1</fullName>
    </alternativeName>
</protein>
<gene>
    <name evidence="7" type="ORF">g.18156</name>
</gene>
<evidence type="ECO:0000256" key="3">
    <source>
        <dbReference type="ARBA" id="ARBA00042340"/>
    </source>
</evidence>
<dbReference type="GO" id="GO:0018773">
    <property type="term" value="F:acetylpyruvate hydrolase activity"/>
    <property type="evidence" value="ECO:0007669"/>
    <property type="project" value="TreeGrafter"/>
</dbReference>
<dbReference type="InterPro" id="IPR011234">
    <property type="entry name" value="Fumarylacetoacetase-like_C"/>
</dbReference>
<reference evidence="7" key="1">
    <citation type="submission" date="2015-11" db="EMBL/GenBank/DDBJ databases">
        <title>De novo transcriptome assembly of four potential Pierce s Disease insect vectors from Arizona vineyards.</title>
        <authorList>
            <person name="Tassone E.E."/>
        </authorList>
    </citation>
    <scope>NUCLEOTIDE SEQUENCE</scope>
</reference>